<gene>
    <name evidence="2" type="ORF">DIR46_07275</name>
</gene>
<keyword evidence="3" id="KW-1185">Reference proteome</keyword>
<name>A0A2S2DFZ5_9BURK</name>
<dbReference type="SUPFAM" id="SSF47413">
    <property type="entry name" value="lambda repressor-like DNA-binding domains"/>
    <property type="match status" value="1"/>
</dbReference>
<organism evidence="2 3">
    <name type="scientific">Massilia oculi</name>
    <dbReference type="NCBI Taxonomy" id="945844"/>
    <lineage>
        <taxon>Bacteria</taxon>
        <taxon>Pseudomonadati</taxon>
        <taxon>Pseudomonadota</taxon>
        <taxon>Betaproteobacteria</taxon>
        <taxon>Burkholderiales</taxon>
        <taxon>Oxalobacteraceae</taxon>
        <taxon>Telluria group</taxon>
        <taxon>Massilia</taxon>
    </lineage>
</organism>
<dbReference type="Proteomes" id="UP000245820">
    <property type="component" value="Chromosome"/>
</dbReference>
<dbReference type="SMART" id="SM00530">
    <property type="entry name" value="HTH_XRE"/>
    <property type="match status" value="1"/>
</dbReference>
<dbReference type="KEGG" id="mtim:DIR46_07275"/>
<accession>A0A2S2DFZ5</accession>
<sequence length="79" mass="8624">MNSIKSLRARLGVTQEALAAGIGVTQGNVSNYERGQQVPPDVARRLITYAHGLGFGVTFDDIYGPLPELPRRRQADKSK</sequence>
<evidence type="ECO:0000313" key="3">
    <source>
        <dbReference type="Proteomes" id="UP000245820"/>
    </source>
</evidence>
<protein>
    <submittedName>
        <fullName evidence="2">XRE family transcriptional regulator</fullName>
    </submittedName>
</protein>
<feature type="domain" description="HTH cro/C1-type" evidence="1">
    <location>
        <begin position="4"/>
        <end position="62"/>
    </location>
</feature>
<dbReference type="PROSITE" id="PS50943">
    <property type="entry name" value="HTH_CROC1"/>
    <property type="match status" value="1"/>
</dbReference>
<reference evidence="2 3" key="1">
    <citation type="submission" date="2018-05" db="EMBL/GenBank/DDBJ databases">
        <title>Complete genome sequence of Massilia oculi sp. nov. CCUG 43427T (=DSM 26321T), the type strain of M. oculi, and comparison with genome sequences of other Massilia strains.</title>
        <authorList>
            <person name="Zhu B."/>
        </authorList>
    </citation>
    <scope>NUCLEOTIDE SEQUENCE [LARGE SCALE GENOMIC DNA]</scope>
    <source>
        <strain evidence="2 3">CCUG 43427</strain>
    </source>
</reference>
<dbReference type="AlphaFoldDB" id="A0A2S2DFZ5"/>
<dbReference type="InterPro" id="IPR010982">
    <property type="entry name" value="Lambda_DNA-bd_dom_sf"/>
</dbReference>
<dbReference type="OrthoDB" id="6446140at2"/>
<evidence type="ECO:0000313" key="2">
    <source>
        <dbReference type="EMBL" id="AWL04252.1"/>
    </source>
</evidence>
<evidence type="ECO:0000259" key="1">
    <source>
        <dbReference type="PROSITE" id="PS50943"/>
    </source>
</evidence>
<dbReference type="InterPro" id="IPR001387">
    <property type="entry name" value="Cro/C1-type_HTH"/>
</dbReference>
<dbReference type="RefSeq" id="WP_109344638.1">
    <property type="nucleotide sequence ID" value="NZ_CP029343.1"/>
</dbReference>
<dbReference type="CDD" id="cd00093">
    <property type="entry name" value="HTH_XRE"/>
    <property type="match status" value="1"/>
</dbReference>
<dbReference type="GO" id="GO:0003677">
    <property type="term" value="F:DNA binding"/>
    <property type="evidence" value="ECO:0007669"/>
    <property type="project" value="InterPro"/>
</dbReference>
<proteinExistence type="predicted"/>
<dbReference type="Gene3D" id="1.10.260.40">
    <property type="entry name" value="lambda repressor-like DNA-binding domains"/>
    <property type="match status" value="1"/>
</dbReference>
<dbReference type="EMBL" id="CP029343">
    <property type="protein sequence ID" value="AWL04252.1"/>
    <property type="molecule type" value="Genomic_DNA"/>
</dbReference>
<dbReference type="Pfam" id="PF01381">
    <property type="entry name" value="HTH_3"/>
    <property type="match status" value="1"/>
</dbReference>